<dbReference type="CDD" id="cd04733">
    <property type="entry name" value="OYE_like_2_FMN"/>
    <property type="match status" value="1"/>
</dbReference>
<name>A0ABQ5JM86_9LACO</name>
<dbReference type="Gene3D" id="3.20.20.70">
    <property type="entry name" value="Aldolase class I"/>
    <property type="match status" value="1"/>
</dbReference>
<sequence>MTTSTLFAPLTLASGEVIKNRFLKPAMSEVMGDKSHRPTQQLINLYRHWAEGGTGLLITGNVMIDSNALGEVGNVVIEDESNLGWLRTWAEAGQQNGAQIWVQLNHPGKQSPRNVSQHPVAPSAVPMAGANSFAFNDPRELTINEIHEIVRKFVRSAEIVKKAGFNGVEIHAAHGYLLNQFLSPHDNRRSDEYGGNLTNRMRILVEIYEGMREAVGDDFSIGVKINSTDFSEDGFSEADSLTVIKQLSELGVDLIEISGGNYENPEMIKTTGGAFFVNYAAKVKAQIATPIAVTGGFKTAAGMNAAVADGATEMVGTARVLALVPDLPMQIRSGQFQSIDLDFLSTGIKSLDGKIGSMIGLSYYEMQMARIATGKSVRRTTNAWIPLSFSLRKQGLSILIPQRN</sequence>
<evidence type="ECO:0000256" key="2">
    <source>
        <dbReference type="ARBA" id="ARBA00023002"/>
    </source>
</evidence>
<gene>
    <name evidence="4" type="ORF">JCM31185_09040</name>
</gene>
<keyword evidence="5" id="KW-1185">Reference proteome</keyword>
<accession>A0ABQ5JM86</accession>
<feature type="domain" description="NADH:flavin oxidoreductase/NADH oxidase N-terminal" evidence="3">
    <location>
        <begin position="6"/>
        <end position="334"/>
    </location>
</feature>
<proteinExistence type="predicted"/>
<evidence type="ECO:0000313" key="4">
    <source>
        <dbReference type="EMBL" id="GKT05616.1"/>
    </source>
</evidence>
<evidence type="ECO:0000259" key="3">
    <source>
        <dbReference type="Pfam" id="PF00724"/>
    </source>
</evidence>
<dbReference type="InterPro" id="IPR001155">
    <property type="entry name" value="OxRdtase_FMN_N"/>
</dbReference>
<reference evidence="4 5" key="1">
    <citation type="submission" date="2022-03" db="EMBL/GenBank/DDBJ databases">
        <title>Draft genome sequence of Furfurilactobacillus curtus JCM 31185.</title>
        <authorList>
            <person name="Suzuki S."/>
            <person name="Endo A."/>
            <person name="Kajikawa A."/>
        </authorList>
    </citation>
    <scope>NUCLEOTIDE SEQUENCE [LARGE SCALE GENOMIC DNA]</scope>
    <source>
        <strain evidence="4 5">JCM 31185</strain>
    </source>
</reference>
<dbReference type="InterPro" id="IPR051799">
    <property type="entry name" value="NADH_flavin_oxidoreductase"/>
</dbReference>
<evidence type="ECO:0000313" key="5">
    <source>
        <dbReference type="Proteomes" id="UP001628078"/>
    </source>
</evidence>
<dbReference type="SUPFAM" id="SSF51395">
    <property type="entry name" value="FMN-linked oxidoreductases"/>
    <property type="match status" value="1"/>
</dbReference>
<keyword evidence="2" id="KW-0560">Oxidoreductase</keyword>
<organism evidence="4 5">
    <name type="scientific">Furfurilactobacillus curtus</name>
    <dbReference type="NCBI Taxonomy" id="1746200"/>
    <lineage>
        <taxon>Bacteria</taxon>
        <taxon>Bacillati</taxon>
        <taxon>Bacillota</taxon>
        <taxon>Bacilli</taxon>
        <taxon>Lactobacillales</taxon>
        <taxon>Lactobacillaceae</taxon>
        <taxon>Furfurilactobacillus</taxon>
    </lineage>
</organism>
<dbReference type="PANTHER" id="PTHR43656">
    <property type="entry name" value="BINDING OXIDOREDUCTASE, PUTATIVE (AFU_ORTHOLOGUE AFUA_2G08260)-RELATED"/>
    <property type="match status" value="1"/>
</dbReference>
<dbReference type="Proteomes" id="UP001628078">
    <property type="component" value="Unassembled WGS sequence"/>
</dbReference>
<keyword evidence="1" id="KW-0285">Flavoprotein</keyword>
<comment type="caution">
    <text evidence="4">The sequence shown here is derived from an EMBL/GenBank/DDBJ whole genome shotgun (WGS) entry which is preliminary data.</text>
</comment>
<dbReference type="Pfam" id="PF00724">
    <property type="entry name" value="Oxidored_FMN"/>
    <property type="match status" value="1"/>
</dbReference>
<evidence type="ECO:0000256" key="1">
    <source>
        <dbReference type="ARBA" id="ARBA00022630"/>
    </source>
</evidence>
<dbReference type="InterPro" id="IPR013785">
    <property type="entry name" value="Aldolase_TIM"/>
</dbReference>
<dbReference type="RefSeq" id="WP_407883000.1">
    <property type="nucleotide sequence ID" value="NZ_BQXO01000002.1"/>
</dbReference>
<protein>
    <submittedName>
        <fullName evidence="4">NADH oxidase</fullName>
    </submittedName>
</protein>
<dbReference type="PANTHER" id="PTHR43656:SF2">
    <property type="entry name" value="BINDING OXIDOREDUCTASE, PUTATIVE (AFU_ORTHOLOGUE AFUA_2G08260)-RELATED"/>
    <property type="match status" value="1"/>
</dbReference>
<dbReference type="EMBL" id="BQXO01000002">
    <property type="protein sequence ID" value="GKT05616.1"/>
    <property type="molecule type" value="Genomic_DNA"/>
</dbReference>